<gene>
    <name evidence="1" type="ORF">ACFS7Y_19690</name>
</gene>
<reference evidence="2" key="1">
    <citation type="journal article" date="2019" name="Int. J. Syst. Evol. Microbiol.">
        <title>The Global Catalogue of Microorganisms (GCM) 10K type strain sequencing project: providing services to taxonomists for standard genome sequencing and annotation.</title>
        <authorList>
            <consortium name="The Broad Institute Genomics Platform"/>
            <consortium name="The Broad Institute Genome Sequencing Center for Infectious Disease"/>
            <person name="Wu L."/>
            <person name="Ma J."/>
        </authorList>
    </citation>
    <scope>NUCLEOTIDE SEQUENCE [LARGE SCALE GENOMIC DNA]</scope>
    <source>
        <strain evidence="2">KCTC 22814</strain>
    </source>
</reference>
<evidence type="ECO:0000313" key="2">
    <source>
        <dbReference type="Proteomes" id="UP001597525"/>
    </source>
</evidence>
<dbReference type="RefSeq" id="WP_320185460.1">
    <property type="nucleotide sequence ID" value="NZ_CP138332.1"/>
</dbReference>
<proteinExistence type="predicted"/>
<evidence type="ECO:0000313" key="1">
    <source>
        <dbReference type="EMBL" id="MFD2969627.1"/>
    </source>
</evidence>
<evidence type="ECO:0008006" key="3">
    <source>
        <dbReference type="Google" id="ProtNLM"/>
    </source>
</evidence>
<dbReference type="Proteomes" id="UP001597525">
    <property type="component" value="Unassembled WGS sequence"/>
</dbReference>
<dbReference type="EMBL" id="JBHUPB010000014">
    <property type="protein sequence ID" value="MFD2969627.1"/>
    <property type="molecule type" value="Genomic_DNA"/>
</dbReference>
<keyword evidence="2" id="KW-1185">Reference proteome</keyword>
<name>A0ABW6BK04_9SPHI</name>
<accession>A0ABW6BK04</accession>
<protein>
    <recommendedName>
        <fullName evidence="3">DUF1292 domain-containing protein</fullName>
    </recommendedName>
</protein>
<organism evidence="1 2">
    <name type="scientific">Sphingobacterium bambusae</name>
    <dbReference type="NCBI Taxonomy" id="662858"/>
    <lineage>
        <taxon>Bacteria</taxon>
        <taxon>Pseudomonadati</taxon>
        <taxon>Bacteroidota</taxon>
        <taxon>Sphingobacteriia</taxon>
        <taxon>Sphingobacteriales</taxon>
        <taxon>Sphingobacteriaceae</taxon>
        <taxon>Sphingobacterium</taxon>
    </lineage>
</organism>
<sequence length="90" mass="10055">METKSQIVYTDSGEDILFQYNIIEKDSNSFVIADVDKAGEKIPNIRVSRSAEAEHPSFTSDDNERPISIADENSALMKFCRLVLADELGD</sequence>
<comment type="caution">
    <text evidence="1">The sequence shown here is derived from an EMBL/GenBank/DDBJ whole genome shotgun (WGS) entry which is preliminary data.</text>
</comment>